<dbReference type="EMBL" id="JAWNFU010000004">
    <property type="protein sequence ID" value="MDY5153836.1"/>
    <property type="molecule type" value="Genomic_DNA"/>
</dbReference>
<reference evidence="14" key="2">
    <citation type="submission" date="2016-10" db="EMBL/GenBank/DDBJ databases">
        <authorList>
            <person name="Varghese N."/>
        </authorList>
    </citation>
    <scope>NUCLEOTIDE SEQUENCE [LARGE SCALE GENOMIC DNA]</scope>
    <source>
        <strain evidence="14">DSM 20639</strain>
    </source>
</reference>
<evidence type="ECO:0000256" key="8">
    <source>
        <dbReference type="ARBA" id="ARBA00023235"/>
    </source>
</evidence>
<reference evidence="13 15" key="3">
    <citation type="submission" date="2018-11" db="EMBL/GenBank/DDBJ databases">
        <authorList>
            <consortium name="Pathogen Informatics"/>
        </authorList>
    </citation>
    <scope>NUCLEOTIDE SEQUENCE [LARGE SCALE GENOMIC DNA]</scope>
    <source>
        <strain evidence="13 15">NCTC10327</strain>
    </source>
</reference>
<dbReference type="PANTHER" id="PTHR43090:SF2">
    <property type="entry name" value="1-(5-PHOSPHORIBOSYL)-5-[(5-PHOSPHORIBOSYLAMINO)METHYLIDENEAMINO] IMIDAZOLE-4-CARBOXAMIDE ISOMERASE"/>
    <property type="match status" value="1"/>
</dbReference>
<accession>A0A1G6Z7W8</accession>
<dbReference type="UniPathway" id="UPA00031">
    <property type="reaction ID" value="UER00009"/>
</dbReference>
<dbReference type="Proteomes" id="UP000182744">
    <property type="component" value="Unassembled WGS sequence"/>
</dbReference>
<dbReference type="HAMAP" id="MF_01014">
    <property type="entry name" value="HisA"/>
    <property type="match status" value="1"/>
</dbReference>
<reference evidence="11" key="4">
    <citation type="submission" date="2023-10" db="EMBL/GenBank/DDBJ databases">
        <title>Whole Genome based description of the genera Actinobaculum and Actinotignum reveals a complex phylogenetic relationship within the species included in the genus Actinotignum.</title>
        <authorList>
            <person name="Jensen C.S."/>
            <person name="Dargis R."/>
            <person name="Kemp M."/>
            <person name="Christensen J.J."/>
        </authorList>
    </citation>
    <scope>NUCLEOTIDE SEQUENCE</scope>
    <source>
        <strain evidence="11">Actinobaculum_suis_CCUG19206T</strain>
    </source>
</reference>
<evidence type="ECO:0000256" key="9">
    <source>
        <dbReference type="HAMAP-Rule" id="MF_01014"/>
    </source>
</evidence>
<dbReference type="GO" id="GO:0000105">
    <property type="term" value="P:L-histidine biosynthetic process"/>
    <property type="evidence" value="ECO:0007669"/>
    <property type="project" value="UniProtKB-UniRule"/>
</dbReference>
<dbReference type="Pfam" id="PF00977">
    <property type="entry name" value="His_biosynth"/>
    <property type="match status" value="1"/>
</dbReference>
<comment type="pathway">
    <text evidence="3 9">Amino-acid biosynthesis; L-histidine biosynthesis; L-histidine from 5-phospho-alpha-D-ribose 1-diphosphate: step 4/9.</text>
</comment>
<dbReference type="Gene3D" id="3.20.20.70">
    <property type="entry name" value="Aldolase class I"/>
    <property type="match status" value="1"/>
</dbReference>
<dbReference type="EC" id="5.3.1.16" evidence="9"/>
<sequence length="234" mass="25653">MIQIIPAIDVIDGKSVRLRQGDYETSQEMALQPRQALAFYSQFSQVTRIHVVDLIGARERSPQQAQFIADLAAQSTLPLQIGGGLRSAADLEYYAQAGVSYFIVGTRAITDPKWLAAMVKTYPGRIFLGLDARENRLYINGWTQASAHTFESYLPLVENLDLAGIIYTDIARDGMESGPNVERTAALQKLTDLPVVASGGVRSRADLESLAEAGIGQAIVGKAAHSKEFWREIR</sequence>
<dbReference type="CDD" id="cd04732">
    <property type="entry name" value="HisA"/>
    <property type="match status" value="1"/>
</dbReference>
<dbReference type="SUPFAM" id="SSF51366">
    <property type="entry name" value="Ribulose-phoshate binding barrel"/>
    <property type="match status" value="1"/>
</dbReference>
<comment type="similarity">
    <text evidence="4 9 10">Belongs to the HisA/HisF family.</text>
</comment>
<dbReference type="Proteomes" id="UP001273799">
    <property type="component" value="Unassembled WGS sequence"/>
</dbReference>
<comment type="catalytic activity">
    <reaction evidence="1 9">
        <text>1-(5-phospho-beta-D-ribosyl)-5-[(5-phospho-beta-D-ribosylamino)methylideneamino]imidazole-4-carboxamide = 5-[(5-phospho-1-deoxy-D-ribulos-1-ylimino)methylamino]-1-(5-phospho-beta-D-ribosyl)imidazole-4-carboxamide</text>
        <dbReference type="Rhea" id="RHEA:15469"/>
        <dbReference type="ChEBI" id="CHEBI:58435"/>
        <dbReference type="ChEBI" id="CHEBI:58525"/>
        <dbReference type="EC" id="5.3.1.16"/>
    </reaction>
</comment>
<feature type="active site" description="Proton donor" evidence="9">
    <location>
        <position position="131"/>
    </location>
</feature>
<comment type="subcellular location">
    <subcellularLocation>
        <location evidence="2 9">Cytoplasm</location>
    </subcellularLocation>
</comment>
<dbReference type="FunFam" id="3.20.20.70:FF:000009">
    <property type="entry name" value="1-(5-phosphoribosyl)-5-[(5-phosphoribosylamino)methylideneamino] imidazole-4-carboxamide isomerase"/>
    <property type="match status" value="1"/>
</dbReference>
<dbReference type="InterPro" id="IPR023016">
    <property type="entry name" value="HisA/PriA"/>
</dbReference>
<keyword evidence="14" id="KW-1185">Reference proteome</keyword>
<evidence type="ECO:0000256" key="5">
    <source>
        <dbReference type="ARBA" id="ARBA00022490"/>
    </source>
</evidence>
<dbReference type="PANTHER" id="PTHR43090">
    <property type="entry name" value="1-(5-PHOSPHORIBOSYL)-5-[(5-PHOSPHORIBOSYLAMINO)METHYLIDENEAMINO] IMIDAZOLE-4-CARBOXAMIDE ISOMERASE"/>
    <property type="match status" value="1"/>
</dbReference>
<organism evidence="12 14">
    <name type="scientific">Actinobaculum suis</name>
    <dbReference type="NCBI Taxonomy" id="1657"/>
    <lineage>
        <taxon>Bacteria</taxon>
        <taxon>Bacillati</taxon>
        <taxon>Actinomycetota</taxon>
        <taxon>Actinomycetes</taxon>
        <taxon>Actinomycetales</taxon>
        <taxon>Actinomycetaceae</taxon>
        <taxon>Actinobaculum</taxon>
    </lineage>
</organism>
<evidence type="ECO:0000256" key="1">
    <source>
        <dbReference type="ARBA" id="ARBA00000901"/>
    </source>
</evidence>
<evidence type="ECO:0000256" key="2">
    <source>
        <dbReference type="ARBA" id="ARBA00004496"/>
    </source>
</evidence>
<keyword evidence="5 9" id="KW-0963">Cytoplasm</keyword>
<dbReference type="GO" id="GO:0005737">
    <property type="term" value="C:cytoplasm"/>
    <property type="evidence" value="ECO:0007669"/>
    <property type="project" value="UniProtKB-SubCell"/>
</dbReference>
<evidence type="ECO:0000313" key="11">
    <source>
        <dbReference type="EMBL" id="MDY5153836.1"/>
    </source>
</evidence>
<evidence type="ECO:0000313" key="14">
    <source>
        <dbReference type="Proteomes" id="UP000182744"/>
    </source>
</evidence>
<evidence type="ECO:0000256" key="10">
    <source>
        <dbReference type="RuleBase" id="RU003657"/>
    </source>
</evidence>
<keyword evidence="7 9" id="KW-0368">Histidine biosynthesis</keyword>
<evidence type="ECO:0000256" key="6">
    <source>
        <dbReference type="ARBA" id="ARBA00022605"/>
    </source>
</evidence>
<evidence type="ECO:0000313" key="12">
    <source>
        <dbReference type="EMBL" id="SDD98562.1"/>
    </source>
</evidence>
<dbReference type="GO" id="GO:0003949">
    <property type="term" value="F:1-(5-phosphoribosyl)-5-[(5-phosphoribosylamino)methylideneamino]imidazole-4-carboxamide isomerase activity"/>
    <property type="evidence" value="ECO:0007669"/>
    <property type="project" value="UniProtKB-UniRule"/>
</dbReference>
<dbReference type="GO" id="GO:0000162">
    <property type="term" value="P:L-tryptophan biosynthetic process"/>
    <property type="evidence" value="ECO:0007669"/>
    <property type="project" value="TreeGrafter"/>
</dbReference>
<evidence type="ECO:0000313" key="13">
    <source>
        <dbReference type="EMBL" id="VDG76694.1"/>
    </source>
</evidence>
<feature type="active site" description="Proton acceptor" evidence="9">
    <location>
        <position position="9"/>
    </location>
</feature>
<dbReference type="InterPro" id="IPR044524">
    <property type="entry name" value="Isoase_HisA-like"/>
</dbReference>
<protein>
    <recommendedName>
        <fullName evidence="9">1-(5-phosphoribosyl)-5-[(5-phosphoribosylamino)methylideneamino] imidazole-4-carboxamide isomerase</fullName>
        <ecNumber evidence="9">5.3.1.16</ecNumber>
    </recommendedName>
    <alternativeName>
        <fullName evidence="9">Phosphoribosylformimino-5-aminoimidazole carboxamide ribotide isomerase</fullName>
    </alternativeName>
</protein>
<keyword evidence="8 9" id="KW-0413">Isomerase</keyword>
<evidence type="ECO:0000256" key="7">
    <source>
        <dbReference type="ARBA" id="ARBA00023102"/>
    </source>
</evidence>
<dbReference type="InterPro" id="IPR006062">
    <property type="entry name" value="His_biosynth"/>
</dbReference>
<reference evidence="12" key="1">
    <citation type="submission" date="2016-10" db="EMBL/GenBank/DDBJ databases">
        <authorList>
            <person name="de Groot N.N."/>
        </authorList>
    </citation>
    <scope>NUCLEOTIDE SEQUENCE [LARGE SCALE GENOMIC DNA]</scope>
    <source>
        <strain evidence="12">DSM 20639</strain>
    </source>
</reference>
<dbReference type="AlphaFoldDB" id="A0A1G6Z7W8"/>
<evidence type="ECO:0000313" key="15">
    <source>
        <dbReference type="Proteomes" id="UP000269974"/>
    </source>
</evidence>
<dbReference type="EMBL" id="UYIO01000001">
    <property type="protein sequence ID" value="VDG76694.1"/>
    <property type="molecule type" value="Genomic_DNA"/>
</dbReference>
<dbReference type="EMBL" id="FNAU01000001">
    <property type="protein sequence ID" value="SDD98562.1"/>
    <property type="molecule type" value="Genomic_DNA"/>
</dbReference>
<name>A0A1G6Z7W8_9ACTO</name>
<keyword evidence="6 9" id="KW-0028">Amino-acid biosynthesis</keyword>
<evidence type="ECO:0000256" key="3">
    <source>
        <dbReference type="ARBA" id="ARBA00005133"/>
    </source>
</evidence>
<gene>
    <name evidence="13" type="primary">hisA_2</name>
    <name evidence="9" type="synonym">hisA</name>
    <name evidence="13" type="ORF">NCTC10327_01331</name>
    <name evidence="11" type="ORF">R6G71_07260</name>
    <name evidence="12" type="ORF">SAMN05421878_1018</name>
</gene>
<dbReference type="InterPro" id="IPR011060">
    <property type="entry name" value="RibuloseP-bd_barrel"/>
</dbReference>
<dbReference type="InterPro" id="IPR013785">
    <property type="entry name" value="Aldolase_TIM"/>
</dbReference>
<proteinExistence type="inferred from homology"/>
<dbReference type="RefSeq" id="WP_074660543.1">
    <property type="nucleotide sequence ID" value="NZ_FNAU01000001.1"/>
</dbReference>
<dbReference type="Proteomes" id="UP000269974">
    <property type="component" value="Unassembled WGS sequence"/>
</dbReference>
<evidence type="ECO:0000256" key="4">
    <source>
        <dbReference type="ARBA" id="ARBA00009667"/>
    </source>
</evidence>